<evidence type="ECO:0000259" key="20">
    <source>
        <dbReference type="PROSITE" id="PS51168"/>
    </source>
</evidence>
<comment type="caution">
    <text evidence="23">The sequence shown here is derived from an EMBL/GenBank/DDBJ whole genome shotgun (WGS) entry which is preliminary data.</text>
</comment>
<comment type="subcellular location">
    <subcellularLocation>
        <location evidence="3">Cytoplasm</location>
    </subcellularLocation>
</comment>
<dbReference type="InterPro" id="IPR045865">
    <property type="entry name" value="ACT-like_dom_sf"/>
</dbReference>
<keyword evidence="12" id="KW-0584">Phenylalanine biosynthesis</keyword>
<organism evidence="23 24">
    <name type="scientific">Pelomonas margarita</name>
    <dbReference type="NCBI Taxonomy" id="3299031"/>
    <lineage>
        <taxon>Bacteria</taxon>
        <taxon>Pseudomonadati</taxon>
        <taxon>Pseudomonadota</taxon>
        <taxon>Betaproteobacteria</taxon>
        <taxon>Burkholderiales</taxon>
        <taxon>Sphaerotilaceae</taxon>
        <taxon>Roseateles</taxon>
    </lineage>
</organism>
<comment type="pathway">
    <text evidence="5">Metabolic intermediate biosynthesis; prephenate biosynthesis; prephenate from chorismate: step 1/1.</text>
</comment>
<dbReference type="PANTHER" id="PTHR21022">
    <property type="entry name" value="PREPHENATE DEHYDRATASE P PROTEIN"/>
    <property type="match status" value="1"/>
</dbReference>
<feature type="domain" description="Prephenate dehydratase" evidence="21">
    <location>
        <begin position="94"/>
        <end position="295"/>
    </location>
</feature>
<evidence type="ECO:0000256" key="12">
    <source>
        <dbReference type="ARBA" id="ARBA00023222"/>
    </source>
</evidence>
<dbReference type="CDD" id="cd13630">
    <property type="entry name" value="PBP2_PDT_1"/>
    <property type="match status" value="1"/>
</dbReference>
<accession>A0ABW7FMU4</accession>
<dbReference type="EMBL" id="JBIGHW010000011">
    <property type="protein sequence ID" value="MFG6442627.1"/>
    <property type="molecule type" value="Genomic_DNA"/>
</dbReference>
<dbReference type="PROSITE" id="PS51171">
    <property type="entry name" value="PREPHENATE_DEHYDR_3"/>
    <property type="match status" value="1"/>
</dbReference>
<evidence type="ECO:0000256" key="5">
    <source>
        <dbReference type="ARBA" id="ARBA00004817"/>
    </source>
</evidence>
<dbReference type="PIRSF" id="PIRSF001500">
    <property type="entry name" value="Chor_mut_pdt_Ppr"/>
    <property type="match status" value="1"/>
</dbReference>
<evidence type="ECO:0000259" key="22">
    <source>
        <dbReference type="PROSITE" id="PS51671"/>
    </source>
</evidence>
<evidence type="ECO:0000256" key="4">
    <source>
        <dbReference type="ARBA" id="ARBA00004741"/>
    </source>
</evidence>
<dbReference type="InterPro" id="IPR036263">
    <property type="entry name" value="Chorismate_II_sf"/>
</dbReference>
<comment type="function">
    <text evidence="2">Catalyzes the Claisen rearrangement of chorismate to prephenate and the decarboxylation/dehydration of prephenate to phenylpyruvate.</text>
</comment>
<dbReference type="EC" id="5.4.99.5" evidence="6"/>
<feature type="domain" description="ACT" evidence="22">
    <location>
        <begin position="311"/>
        <end position="388"/>
    </location>
</feature>
<dbReference type="InterPro" id="IPR018528">
    <property type="entry name" value="Preph_deHydtase_CS"/>
</dbReference>
<evidence type="ECO:0000256" key="1">
    <source>
        <dbReference type="ARBA" id="ARBA00000824"/>
    </source>
</evidence>
<evidence type="ECO:0000256" key="8">
    <source>
        <dbReference type="ARBA" id="ARBA00014401"/>
    </source>
</evidence>
<sequence>MVEPVASQALLALRDQIDGLDKQLLALLNQRAHVAEQVGEIKRAEGTPFFRPDRVAQVIEKIRAANPGPLKGEHVAAIWREIMSACLALESPQRVAVLGPVGTFCEQAAIEYFGGAADMTYCANFDEVFHATASGSAQFGVVGVENMTEGVVTRSLDLFLHTPCHVVGEVSLLIRHNLMRKEPGPAPGRSQAGPPLSGGSAGTPAPGGHGLHGIEAVLAHPQALAQCQNWLNKHLPDVERRAVSSNAEGSRLAATNPAWAALGSERASTLFGLHITAHAIQDEAYNRTRFAVICLPQTMATPPATGRDCTSLVVSVPNRPGAMHDLLVPLKTHGVSMTRLESRPARTGQWDYYFYIDLDGHPSQPNVAAALAELRENCAFFKMLGAYPVKN</sequence>
<reference evidence="23 24" key="1">
    <citation type="submission" date="2024-08" db="EMBL/GenBank/DDBJ databases">
        <authorList>
            <person name="Lu H."/>
        </authorList>
    </citation>
    <scope>NUCLEOTIDE SEQUENCE [LARGE SCALE GENOMIC DNA]</scope>
    <source>
        <strain evidence="23 24">LKC17W</strain>
    </source>
</reference>
<dbReference type="InterPro" id="IPR001086">
    <property type="entry name" value="Preph_deHydtase"/>
</dbReference>
<evidence type="ECO:0000256" key="14">
    <source>
        <dbReference type="ARBA" id="ARBA00023239"/>
    </source>
</evidence>
<keyword evidence="15" id="KW-0511">Multifunctional enzyme</keyword>
<protein>
    <recommendedName>
        <fullName evidence="8">Bifunctional chorismate mutase/prephenate dehydratase</fullName>
        <ecNumber evidence="7">4.2.1.51</ecNumber>
        <ecNumber evidence="6">5.4.99.5</ecNumber>
    </recommendedName>
    <alternativeName>
        <fullName evidence="17">Chorismate mutase-prephenate dehydratase</fullName>
    </alternativeName>
    <alternativeName>
        <fullName evidence="16">p-protein</fullName>
    </alternativeName>
</protein>
<dbReference type="SMART" id="SM00830">
    <property type="entry name" value="CM_2"/>
    <property type="match status" value="1"/>
</dbReference>
<evidence type="ECO:0000256" key="3">
    <source>
        <dbReference type="ARBA" id="ARBA00004496"/>
    </source>
</evidence>
<dbReference type="RefSeq" id="WP_394400059.1">
    <property type="nucleotide sequence ID" value="NZ_JBIGHW010000011.1"/>
</dbReference>
<dbReference type="InterPro" id="IPR002912">
    <property type="entry name" value="ACT_dom"/>
</dbReference>
<dbReference type="PROSITE" id="PS51168">
    <property type="entry name" value="CHORISMATE_MUT_2"/>
    <property type="match status" value="1"/>
</dbReference>
<dbReference type="EC" id="4.2.1.51" evidence="7"/>
<dbReference type="Proteomes" id="UP001606301">
    <property type="component" value="Unassembled WGS sequence"/>
</dbReference>
<keyword evidence="11" id="KW-0057">Aromatic amino acid biosynthesis</keyword>
<dbReference type="InterPro" id="IPR010957">
    <property type="entry name" value="G/b/e-P-prot_chorismate_mutase"/>
</dbReference>
<dbReference type="InterPro" id="IPR008242">
    <property type="entry name" value="Chor_mutase/pphenate_deHydtase"/>
</dbReference>
<evidence type="ECO:0000259" key="21">
    <source>
        <dbReference type="PROSITE" id="PS51171"/>
    </source>
</evidence>
<dbReference type="CDD" id="cd04905">
    <property type="entry name" value="ACT_CM-PDT"/>
    <property type="match status" value="1"/>
</dbReference>
<dbReference type="Gene3D" id="3.30.70.260">
    <property type="match status" value="1"/>
</dbReference>
<keyword evidence="10" id="KW-0028">Amino-acid biosynthesis</keyword>
<dbReference type="NCBIfam" id="TIGR01807">
    <property type="entry name" value="CM_P2"/>
    <property type="match status" value="1"/>
</dbReference>
<evidence type="ECO:0000256" key="17">
    <source>
        <dbReference type="ARBA" id="ARBA00031520"/>
    </source>
</evidence>
<dbReference type="Gene3D" id="3.40.190.10">
    <property type="entry name" value="Periplasmic binding protein-like II"/>
    <property type="match status" value="2"/>
</dbReference>
<feature type="domain" description="Chorismate mutase" evidence="20">
    <location>
        <begin position="4"/>
        <end position="94"/>
    </location>
</feature>
<evidence type="ECO:0000256" key="15">
    <source>
        <dbReference type="ARBA" id="ARBA00023268"/>
    </source>
</evidence>
<dbReference type="Pfam" id="PF01817">
    <property type="entry name" value="CM_2"/>
    <property type="match status" value="1"/>
</dbReference>
<dbReference type="InterPro" id="IPR036979">
    <property type="entry name" value="CM_dom_sf"/>
</dbReference>
<dbReference type="GO" id="GO:0004106">
    <property type="term" value="F:chorismate mutase activity"/>
    <property type="evidence" value="ECO:0007669"/>
    <property type="project" value="UniProtKB-EC"/>
</dbReference>
<dbReference type="PROSITE" id="PS00858">
    <property type="entry name" value="PREPHENATE_DEHYDR_2"/>
    <property type="match status" value="1"/>
</dbReference>
<comment type="catalytic activity">
    <reaction evidence="1">
        <text>chorismate = prephenate</text>
        <dbReference type="Rhea" id="RHEA:13897"/>
        <dbReference type="ChEBI" id="CHEBI:29748"/>
        <dbReference type="ChEBI" id="CHEBI:29934"/>
        <dbReference type="EC" id="5.4.99.5"/>
    </reaction>
</comment>
<name>A0ABW7FMU4_9BURK</name>
<evidence type="ECO:0000256" key="19">
    <source>
        <dbReference type="SAM" id="MobiDB-lite"/>
    </source>
</evidence>
<evidence type="ECO:0000256" key="16">
    <source>
        <dbReference type="ARBA" id="ARBA00031175"/>
    </source>
</evidence>
<evidence type="ECO:0000256" key="6">
    <source>
        <dbReference type="ARBA" id="ARBA00012404"/>
    </source>
</evidence>
<dbReference type="PANTHER" id="PTHR21022:SF19">
    <property type="entry name" value="PREPHENATE DEHYDRATASE-RELATED"/>
    <property type="match status" value="1"/>
</dbReference>
<evidence type="ECO:0000313" key="24">
    <source>
        <dbReference type="Proteomes" id="UP001606301"/>
    </source>
</evidence>
<gene>
    <name evidence="23" type="primary">pheA</name>
    <name evidence="23" type="ORF">ACG0Z3_18225</name>
</gene>
<evidence type="ECO:0000256" key="11">
    <source>
        <dbReference type="ARBA" id="ARBA00023141"/>
    </source>
</evidence>
<comment type="catalytic activity">
    <reaction evidence="18">
        <text>prephenate + H(+) = 3-phenylpyruvate + CO2 + H2O</text>
        <dbReference type="Rhea" id="RHEA:21648"/>
        <dbReference type="ChEBI" id="CHEBI:15377"/>
        <dbReference type="ChEBI" id="CHEBI:15378"/>
        <dbReference type="ChEBI" id="CHEBI:16526"/>
        <dbReference type="ChEBI" id="CHEBI:18005"/>
        <dbReference type="ChEBI" id="CHEBI:29934"/>
        <dbReference type="EC" id="4.2.1.51"/>
    </reaction>
</comment>
<evidence type="ECO:0000256" key="9">
    <source>
        <dbReference type="ARBA" id="ARBA00022490"/>
    </source>
</evidence>
<feature type="compositionally biased region" description="Gly residues" evidence="19">
    <location>
        <begin position="199"/>
        <end position="211"/>
    </location>
</feature>
<dbReference type="SUPFAM" id="SSF53850">
    <property type="entry name" value="Periplasmic binding protein-like II"/>
    <property type="match status" value="1"/>
</dbReference>
<evidence type="ECO:0000313" key="23">
    <source>
        <dbReference type="EMBL" id="MFG6442627.1"/>
    </source>
</evidence>
<keyword evidence="13 23" id="KW-0413">Isomerase</keyword>
<evidence type="ECO:0000256" key="13">
    <source>
        <dbReference type="ARBA" id="ARBA00023235"/>
    </source>
</evidence>
<dbReference type="Gene3D" id="1.20.59.10">
    <property type="entry name" value="Chorismate mutase"/>
    <property type="match status" value="1"/>
</dbReference>
<keyword evidence="24" id="KW-1185">Reference proteome</keyword>
<keyword evidence="9" id="KW-0963">Cytoplasm</keyword>
<comment type="pathway">
    <text evidence="4">Amino-acid biosynthesis; L-phenylalanine biosynthesis; phenylpyruvate from prephenate: step 1/1.</text>
</comment>
<dbReference type="SUPFAM" id="SSF55021">
    <property type="entry name" value="ACT-like"/>
    <property type="match status" value="1"/>
</dbReference>
<dbReference type="InterPro" id="IPR002701">
    <property type="entry name" value="CM_II_prokaryot"/>
</dbReference>
<evidence type="ECO:0000256" key="7">
    <source>
        <dbReference type="ARBA" id="ARBA00013147"/>
    </source>
</evidence>
<evidence type="ECO:0000256" key="10">
    <source>
        <dbReference type="ARBA" id="ARBA00022605"/>
    </source>
</evidence>
<evidence type="ECO:0000256" key="18">
    <source>
        <dbReference type="ARBA" id="ARBA00047848"/>
    </source>
</evidence>
<keyword evidence="14" id="KW-0456">Lyase</keyword>
<dbReference type="SUPFAM" id="SSF48600">
    <property type="entry name" value="Chorismate mutase II"/>
    <property type="match status" value="1"/>
</dbReference>
<dbReference type="Pfam" id="PF00800">
    <property type="entry name" value="PDT"/>
    <property type="match status" value="1"/>
</dbReference>
<dbReference type="Pfam" id="PF01842">
    <property type="entry name" value="ACT"/>
    <property type="match status" value="1"/>
</dbReference>
<dbReference type="PROSITE" id="PS51671">
    <property type="entry name" value="ACT"/>
    <property type="match status" value="1"/>
</dbReference>
<feature type="region of interest" description="Disordered" evidence="19">
    <location>
        <begin position="181"/>
        <end position="212"/>
    </location>
</feature>
<proteinExistence type="predicted"/>
<evidence type="ECO:0000256" key="2">
    <source>
        <dbReference type="ARBA" id="ARBA00002364"/>
    </source>
</evidence>